<feature type="non-terminal residue" evidence="1">
    <location>
        <position position="309"/>
    </location>
</feature>
<proteinExistence type="predicted"/>
<sequence length="309" mass="33792">GVYIAWLTDMGGYHVYLQRFNSEGIAQFDDGGLLVSDHDNASWIAVFHMNLDVDSENNAIITVLDERSGPWNVYAYKIAPDGSMLWGDDGLTLSNSNNANYSPRLAVLPDNSVVVTWSQDLNILHFQRISAAGNLMWGDGILLEDNSSALMSPQPIVDADGAALIQWISQTGPVWAADSKLHLQKYNQDGNPQWNEPTVAAGPVVFPMGNWSQQSKADVDGGSFSAWTKMSGNVQSAVAQHIHSSGGLNWLGGVELSINTNAFRMSPQLVVSEDSQELMAVWNESNISQSQRGVYAQRLNGYGWRTWGS</sequence>
<reference evidence="1" key="1">
    <citation type="submission" date="2018-05" db="EMBL/GenBank/DDBJ databases">
        <authorList>
            <person name="Lanie J.A."/>
            <person name="Ng W.-L."/>
            <person name="Kazmierczak K.M."/>
            <person name="Andrzejewski T.M."/>
            <person name="Davidsen T.M."/>
            <person name="Wayne K.J."/>
            <person name="Tettelin H."/>
            <person name="Glass J.I."/>
            <person name="Rusch D."/>
            <person name="Podicherti R."/>
            <person name="Tsui H.-C.T."/>
            <person name="Winkler M.E."/>
        </authorList>
    </citation>
    <scope>NUCLEOTIDE SEQUENCE</scope>
</reference>
<dbReference type="EMBL" id="UINC01130403">
    <property type="protein sequence ID" value="SVD11450.1"/>
    <property type="molecule type" value="Genomic_DNA"/>
</dbReference>
<protein>
    <recommendedName>
        <fullName evidence="2">Bulb-type lectin domain-containing protein</fullName>
    </recommendedName>
</protein>
<accession>A0A382SNB6</accession>
<evidence type="ECO:0000313" key="1">
    <source>
        <dbReference type="EMBL" id="SVD11450.1"/>
    </source>
</evidence>
<organism evidence="1">
    <name type="scientific">marine metagenome</name>
    <dbReference type="NCBI Taxonomy" id="408172"/>
    <lineage>
        <taxon>unclassified sequences</taxon>
        <taxon>metagenomes</taxon>
        <taxon>ecological metagenomes</taxon>
    </lineage>
</organism>
<dbReference type="AlphaFoldDB" id="A0A382SNB6"/>
<gene>
    <name evidence="1" type="ORF">METZ01_LOCUS364304</name>
</gene>
<feature type="non-terminal residue" evidence="1">
    <location>
        <position position="1"/>
    </location>
</feature>
<evidence type="ECO:0008006" key="2">
    <source>
        <dbReference type="Google" id="ProtNLM"/>
    </source>
</evidence>
<name>A0A382SNB6_9ZZZZ</name>
<dbReference type="SUPFAM" id="SSF101898">
    <property type="entry name" value="NHL repeat"/>
    <property type="match status" value="1"/>
</dbReference>